<protein>
    <submittedName>
        <fullName evidence="1">Uncharacterized protein</fullName>
    </submittedName>
</protein>
<accession>A0AAN7W0V1</accession>
<dbReference type="EMBL" id="JAWIZZ010000051">
    <property type="protein sequence ID" value="KAK5778746.1"/>
    <property type="molecule type" value="Genomic_DNA"/>
</dbReference>
<evidence type="ECO:0000313" key="1">
    <source>
        <dbReference type="EMBL" id="KAK5778746.1"/>
    </source>
</evidence>
<reference evidence="2" key="1">
    <citation type="submission" date="2023-07" db="EMBL/GenBank/DDBJ databases">
        <title>A draft genome of Kazachstania heterogenica Y-27499.</title>
        <authorList>
            <person name="Donic C."/>
            <person name="Kralova J.S."/>
            <person name="Fidel L."/>
            <person name="Ben-Dor S."/>
            <person name="Jung S."/>
        </authorList>
    </citation>
    <scope>NUCLEOTIDE SEQUENCE [LARGE SCALE GENOMIC DNA]</scope>
    <source>
        <strain evidence="2">Y27499</strain>
    </source>
</reference>
<organism evidence="1 2">
    <name type="scientific">Arxiozyma heterogenica</name>
    <dbReference type="NCBI Taxonomy" id="278026"/>
    <lineage>
        <taxon>Eukaryota</taxon>
        <taxon>Fungi</taxon>
        <taxon>Dikarya</taxon>
        <taxon>Ascomycota</taxon>
        <taxon>Saccharomycotina</taxon>
        <taxon>Saccharomycetes</taxon>
        <taxon>Saccharomycetales</taxon>
        <taxon>Saccharomycetaceae</taxon>
        <taxon>Arxiozyma</taxon>
    </lineage>
</organism>
<evidence type="ECO:0000313" key="2">
    <source>
        <dbReference type="Proteomes" id="UP001306508"/>
    </source>
</evidence>
<comment type="caution">
    <text evidence="1">The sequence shown here is derived from an EMBL/GenBank/DDBJ whole genome shotgun (WGS) entry which is preliminary data.</text>
</comment>
<name>A0AAN7W0V1_9SACH</name>
<keyword evidence="2" id="KW-1185">Reference proteome</keyword>
<dbReference type="Proteomes" id="UP001306508">
    <property type="component" value="Unassembled WGS sequence"/>
</dbReference>
<gene>
    <name evidence="1" type="ORF">RI543_003669</name>
</gene>
<proteinExistence type="predicted"/>
<dbReference type="AlphaFoldDB" id="A0AAN7W0V1"/>
<sequence length="139" mass="16325">MSVVCLSSTDAKYIFTSSIKAENEIKTLREKYMKDRHNNITNNNYETNTFKYNNQKDFEKHNRQEYLNHLEEQIILAANYEFPTITSNQENNNNINREIFKGLSDKTLSLYIDEECDAIKINEVISILESTFPELMALL</sequence>